<organism evidence="10 11">
    <name type="scientific">Rhodocytophaga aerolata</name>
    <dbReference type="NCBI Taxonomy" id="455078"/>
    <lineage>
        <taxon>Bacteria</taxon>
        <taxon>Pseudomonadati</taxon>
        <taxon>Bacteroidota</taxon>
        <taxon>Cytophagia</taxon>
        <taxon>Cytophagales</taxon>
        <taxon>Rhodocytophagaceae</taxon>
        <taxon>Rhodocytophaga</taxon>
    </lineage>
</organism>
<reference evidence="10" key="1">
    <citation type="submission" date="2023-07" db="EMBL/GenBank/DDBJ databases">
        <title>The genome sequence of Rhodocytophaga aerolata KACC 12507.</title>
        <authorList>
            <person name="Zhang X."/>
        </authorList>
    </citation>
    <scope>NUCLEOTIDE SEQUENCE</scope>
    <source>
        <strain evidence="10">KACC 12507</strain>
    </source>
</reference>
<dbReference type="Pfam" id="PF04239">
    <property type="entry name" value="DUF421"/>
    <property type="match status" value="1"/>
</dbReference>
<comment type="similarity">
    <text evidence="2">Belongs to the UPF0702 family.</text>
</comment>
<feature type="transmembrane region" description="Helical" evidence="7">
    <location>
        <begin position="42"/>
        <end position="61"/>
    </location>
</feature>
<dbReference type="RefSeq" id="WP_302041449.1">
    <property type="nucleotide sequence ID" value="NZ_JAUKPO010000034.1"/>
</dbReference>
<feature type="domain" description="YetF-like N-terminal transmembrane" evidence="9">
    <location>
        <begin position="20"/>
        <end position="87"/>
    </location>
</feature>
<feature type="transmembrane region" description="Helical" evidence="7">
    <location>
        <begin position="12"/>
        <end position="30"/>
    </location>
</feature>
<evidence type="ECO:0000256" key="4">
    <source>
        <dbReference type="ARBA" id="ARBA00022692"/>
    </source>
</evidence>
<evidence type="ECO:0000256" key="2">
    <source>
        <dbReference type="ARBA" id="ARBA00006448"/>
    </source>
</evidence>
<evidence type="ECO:0000259" key="8">
    <source>
        <dbReference type="Pfam" id="PF04239"/>
    </source>
</evidence>
<dbReference type="InterPro" id="IPR023090">
    <property type="entry name" value="UPF0702_alpha/beta_dom_sf"/>
</dbReference>
<accession>A0ABT8REV8</accession>
<feature type="transmembrane region" description="Helical" evidence="7">
    <location>
        <begin position="67"/>
        <end position="89"/>
    </location>
</feature>
<gene>
    <name evidence="10" type="ORF">Q0590_30520</name>
</gene>
<dbReference type="PANTHER" id="PTHR34582:SF6">
    <property type="entry name" value="UPF0702 TRANSMEMBRANE PROTEIN YCAP"/>
    <property type="match status" value="1"/>
</dbReference>
<keyword evidence="11" id="KW-1185">Reference proteome</keyword>
<sequence>MESIFYNNWQSLVRILIIGVLAYASLVILLRVSGKRTLTKMNAFDFVVTVALGSTLASVLLSKDVTLSDGILAFSVLIFLQYIVTWLSVRSKSFSNFIKSEPRLLFFQGQFLQKAMRSERITENELIAVARKNGISSLEEVDAMILETNGKVNVIEKLKPSTPSLLSNVNSDGKL</sequence>
<keyword evidence="5 7" id="KW-1133">Transmembrane helix</keyword>
<dbReference type="InterPro" id="IPR007353">
    <property type="entry name" value="DUF421"/>
</dbReference>
<protein>
    <submittedName>
        <fullName evidence="10">DUF421 domain-containing protein</fullName>
    </submittedName>
</protein>
<dbReference type="InterPro" id="IPR048454">
    <property type="entry name" value="YetF_N"/>
</dbReference>
<comment type="subcellular location">
    <subcellularLocation>
        <location evidence="1">Cell membrane</location>
        <topology evidence="1">Multi-pass membrane protein</topology>
    </subcellularLocation>
</comment>
<dbReference type="PANTHER" id="PTHR34582">
    <property type="entry name" value="UPF0702 TRANSMEMBRANE PROTEIN YCAP"/>
    <property type="match status" value="1"/>
</dbReference>
<dbReference type="EMBL" id="JAUKPO010000034">
    <property type="protein sequence ID" value="MDO1450647.1"/>
    <property type="molecule type" value="Genomic_DNA"/>
</dbReference>
<dbReference type="Gene3D" id="3.30.240.20">
    <property type="entry name" value="bsu07140 like domains"/>
    <property type="match status" value="1"/>
</dbReference>
<proteinExistence type="inferred from homology"/>
<evidence type="ECO:0000256" key="5">
    <source>
        <dbReference type="ARBA" id="ARBA00022989"/>
    </source>
</evidence>
<evidence type="ECO:0000313" key="11">
    <source>
        <dbReference type="Proteomes" id="UP001168528"/>
    </source>
</evidence>
<evidence type="ECO:0000256" key="7">
    <source>
        <dbReference type="SAM" id="Phobius"/>
    </source>
</evidence>
<keyword evidence="4 7" id="KW-0812">Transmembrane</keyword>
<name>A0ABT8REV8_9BACT</name>
<dbReference type="Pfam" id="PF20730">
    <property type="entry name" value="YetF_N"/>
    <property type="match status" value="1"/>
</dbReference>
<feature type="domain" description="YetF C-terminal" evidence="8">
    <location>
        <begin position="90"/>
        <end position="161"/>
    </location>
</feature>
<dbReference type="Proteomes" id="UP001168528">
    <property type="component" value="Unassembled WGS sequence"/>
</dbReference>
<evidence type="ECO:0000256" key="1">
    <source>
        <dbReference type="ARBA" id="ARBA00004651"/>
    </source>
</evidence>
<keyword evidence="3" id="KW-1003">Cell membrane</keyword>
<evidence type="ECO:0000259" key="9">
    <source>
        <dbReference type="Pfam" id="PF20730"/>
    </source>
</evidence>
<comment type="caution">
    <text evidence="10">The sequence shown here is derived from an EMBL/GenBank/DDBJ whole genome shotgun (WGS) entry which is preliminary data.</text>
</comment>
<evidence type="ECO:0000256" key="6">
    <source>
        <dbReference type="ARBA" id="ARBA00023136"/>
    </source>
</evidence>
<evidence type="ECO:0000313" key="10">
    <source>
        <dbReference type="EMBL" id="MDO1450647.1"/>
    </source>
</evidence>
<evidence type="ECO:0000256" key="3">
    <source>
        <dbReference type="ARBA" id="ARBA00022475"/>
    </source>
</evidence>
<keyword evidence="6 7" id="KW-0472">Membrane</keyword>